<sequence>MFDLNDCICFITNTASKKIVDAFNNRLEKSGTTRVQWMALYFIGAEDGMIQKDLSLKMNVQESSIARLMDRMEKENLCIRTRDAKDRRIIRVRLTPQGEALREELLPLGQAFHHEAIQQISQEKLSIFKEVLQSMVQNVAKKND</sequence>
<evidence type="ECO:0000313" key="6">
    <source>
        <dbReference type="Proteomes" id="UP000193834"/>
    </source>
</evidence>
<name>A0A1X7LR54_9BACL</name>
<dbReference type="PANTHER" id="PTHR42756">
    <property type="entry name" value="TRANSCRIPTIONAL REGULATOR, MARR"/>
    <property type="match status" value="1"/>
</dbReference>
<protein>
    <submittedName>
        <fullName evidence="5">DNA-binding transcriptional regulator, MarR family</fullName>
    </submittedName>
</protein>
<reference evidence="5 6" key="1">
    <citation type="submission" date="2017-04" db="EMBL/GenBank/DDBJ databases">
        <authorList>
            <person name="Afonso C.L."/>
            <person name="Miller P.J."/>
            <person name="Scott M.A."/>
            <person name="Spackman E."/>
            <person name="Goraichik I."/>
            <person name="Dimitrov K.M."/>
            <person name="Suarez D.L."/>
            <person name="Swayne D.E."/>
        </authorList>
    </citation>
    <scope>NUCLEOTIDE SEQUENCE [LARGE SCALE GENOMIC DNA]</scope>
    <source>
        <strain evidence="5 6">11</strain>
    </source>
</reference>
<dbReference type="SUPFAM" id="SSF46785">
    <property type="entry name" value="Winged helix' DNA-binding domain"/>
    <property type="match status" value="1"/>
</dbReference>
<proteinExistence type="predicted"/>
<dbReference type="OrthoDB" id="2288024at2"/>
<organism evidence="5 6">
    <name type="scientific">Paenibacillus aquistagni</name>
    <dbReference type="NCBI Taxonomy" id="1852522"/>
    <lineage>
        <taxon>Bacteria</taxon>
        <taxon>Bacillati</taxon>
        <taxon>Bacillota</taxon>
        <taxon>Bacilli</taxon>
        <taxon>Bacillales</taxon>
        <taxon>Paenibacillaceae</taxon>
        <taxon>Paenibacillus</taxon>
    </lineage>
</organism>
<dbReference type="PRINTS" id="PR00598">
    <property type="entry name" value="HTHMARR"/>
</dbReference>
<keyword evidence="6" id="KW-1185">Reference proteome</keyword>
<dbReference type="InterPro" id="IPR036390">
    <property type="entry name" value="WH_DNA-bd_sf"/>
</dbReference>
<evidence type="ECO:0000313" key="5">
    <source>
        <dbReference type="EMBL" id="SMG55742.1"/>
    </source>
</evidence>
<evidence type="ECO:0000259" key="4">
    <source>
        <dbReference type="PROSITE" id="PS50995"/>
    </source>
</evidence>
<evidence type="ECO:0000256" key="1">
    <source>
        <dbReference type="ARBA" id="ARBA00023015"/>
    </source>
</evidence>
<dbReference type="InterPro" id="IPR036388">
    <property type="entry name" value="WH-like_DNA-bd_sf"/>
</dbReference>
<dbReference type="PROSITE" id="PS50995">
    <property type="entry name" value="HTH_MARR_2"/>
    <property type="match status" value="1"/>
</dbReference>
<dbReference type="AlphaFoldDB" id="A0A1X7LR54"/>
<dbReference type="Pfam" id="PF01047">
    <property type="entry name" value="MarR"/>
    <property type="match status" value="1"/>
</dbReference>
<evidence type="ECO:0000256" key="2">
    <source>
        <dbReference type="ARBA" id="ARBA00023125"/>
    </source>
</evidence>
<feature type="domain" description="HTH marR-type" evidence="4">
    <location>
        <begin position="1"/>
        <end position="137"/>
    </location>
</feature>
<dbReference type="EMBL" id="FXAZ01000006">
    <property type="protein sequence ID" value="SMG55742.1"/>
    <property type="molecule type" value="Genomic_DNA"/>
</dbReference>
<dbReference type="SMART" id="SM00347">
    <property type="entry name" value="HTH_MARR"/>
    <property type="match status" value="1"/>
</dbReference>
<evidence type="ECO:0000256" key="3">
    <source>
        <dbReference type="ARBA" id="ARBA00023163"/>
    </source>
</evidence>
<dbReference type="InterPro" id="IPR000835">
    <property type="entry name" value="HTH_MarR-typ"/>
</dbReference>
<dbReference type="Proteomes" id="UP000193834">
    <property type="component" value="Unassembled WGS sequence"/>
</dbReference>
<keyword evidence="3" id="KW-0804">Transcription</keyword>
<dbReference type="RefSeq" id="WP_085497205.1">
    <property type="nucleotide sequence ID" value="NZ_FXAZ01000006.1"/>
</dbReference>
<keyword evidence="2 5" id="KW-0238">DNA-binding</keyword>
<dbReference type="PANTHER" id="PTHR42756:SF1">
    <property type="entry name" value="TRANSCRIPTIONAL REPRESSOR OF EMRAB OPERON"/>
    <property type="match status" value="1"/>
</dbReference>
<accession>A0A1X7LR54</accession>
<dbReference type="Gene3D" id="1.10.10.10">
    <property type="entry name" value="Winged helix-like DNA-binding domain superfamily/Winged helix DNA-binding domain"/>
    <property type="match status" value="1"/>
</dbReference>
<gene>
    <name evidence="5" type="ORF">SAMN06295960_3986</name>
</gene>
<dbReference type="GO" id="GO:0003677">
    <property type="term" value="F:DNA binding"/>
    <property type="evidence" value="ECO:0007669"/>
    <property type="project" value="UniProtKB-KW"/>
</dbReference>
<dbReference type="GO" id="GO:0003700">
    <property type="term" value="F:DNA-binding transcription factor activity"/>
    <property type="evidence" value="ECO:0007669"/>
    <property type="project" value="InterPro"/>
</dbReference>
<keyword evidence="1" id="KW-0805">Transcription regulation</keyword>
<dbReference type="STRING" id="1852522.SAMN06295960_3986"/>